<comment type="similarity">
    <text evidence="1">Belongs to the ARG7 family.</text>
</comment>
<accession>A0ABM0UAM8</accession>
<name>A0ABM0UAM8_CAMSA</name>
<gene>
    <name evidence="5" type="primary">LOC104721976</name>
</gene>
<keyword evidence="4" id="KW-1185">Reference proteome</keyword>
<reference evidence="4" key="1">
    <citation type="journal article" date="2014" name="Nat. Commun.">
        <title>The emerging biofuel crop Camelina sativa retains a highly undifferentiated hexaploid genome structure.</title>
        <authorList>
            <person name="Kagale S."/>
            <person name="Koh C."/>
            <person name="Nixon J."/>
            <person name="Bollina V."/>
            <person name="Clarke W.E."/>
            <person name="Tuteja R."/>
            <person name="Spillane C."/>
            <person name="Robinson S.J."/>
            <person name="Links M.G."/>
            <person name="Clarke C."/>
            <person name="Higgins E.E."/>
            <person name="Huebert T."/>
            <person name="Sharpe A.G."/>
            <person name="Parkin I.A."/>
        </authorList>
    </citation>
    <scope>NUCLEOTIDE SEQUENCE [LARGE SCALE GENOMIC DNA]</scope>
    <source>
        <strain evidence="4">cv. DH55</strain>
    </source>
</reference>
<dbReference type="Pfam" id="PF02519">
    <property type="entry name" value="Auxin_inducible"/>
    <property type="match status" value="1"/>
</dbReference>
<evidence type="ECO:0000313" key="5">
    <source>
        <dbReference type="RefSeq" id="XP_010438367.1"/>
    </source>
</evidence>
<dbReference type="Proteomes" id="UP000694864">
    <property type="component" value="Chromosome 2"/>
</dbReference>
<dbReference type="RefSeq" id="XP_010438367.1">
    <property type="nucleotide sequence ID" value="XM_010440065.2"/>
</dbReference>
<evidence type="ECO:0000313" key="4">
    <source>
        <dbReference type="Proteomes" id="UP000694864"/>
    </source>
</evidence>
<organism evidence="4 5">
    <name type="scientific">Camelina sativa</name>
    <name type="common">False flax</name>
    <name type="synonym">Myagrum sativum</name>
    <dbReference type="NCBI Taxonomy" id="90675"/>
    <lineage>
        <taxon>Eukaryota</taxon>
        <taxon>Viridiplantae</taxon>
        <taxon>Streptophyta</taxon>
        <taxon>Embryophyta</taxon>
        <taxon>Tracheophyta</taxon>
        <taxon>Spermatophyta</taxon>
        <taxon>Magnoliopsida</taxon>
        <taxon>eudicotyledons</taxon>
        <taxon>Gunneridae</taxon>
        <taxon>Pentapetalae</taxon>
        <taxon>rosids</taxon>
        <taxon>malvids</taxon>
        <taxon>Brassicales</taxon>
        <taxon>Brassicaceae</taxon>
        <taxon>Camelineae</taxon>
        <taxon>Camelina</taxon>
    </lineage>
</organism>
<proteinExistence type="inferred from homology"/>
<keyword evidence="3" id="KW-0341">Growth regulation</keyword>
<evidence type="ECO:0000256" key="1">
    <source>
        <dbReference type="ARBA" id="ARBA00006974"/>
    </source>
</evidence>
<dbReference type="GeneID" id="104721976"/>
<sequence>MSCDSLTPNTNRSLYNRLHITMPNKVTDMHFHKVEEEEEHTGESRSSSRTPRGHFVVYVDTNKKLERFVIPTRFLKSPSFQKLLEKAAEEYGYAEAYRNKIVLPCDVSSFRSLDMFLNSHGKGH</sequence>
<dbReference type="PANTHER" id="PTHR31374">
    <property type="entry name" value="AUXIN-INDUCED PROTEIN-LIKE-RELATED"/>
    <property type="match status" value="1"/>
</dbReference>
<dbReference type="PANTHER" id="PTHR31374:SF423">
    <property type="entry name" value="SAUR-LIKE AUXIN-RESPONSIVE PROTEIN FAMILY"/>
    <property type="match status" value="1"/>
</dbReference>
<protein>
    <submittedName>
        <fullName evidence="5">Auxin-induced protein 15A-like</fullName>
    </submittedName>
</protein>
<keyword evidence="2" id="KW-0217">Developmental protein</keyword>
<reference evidence="5" key="2">
    <citation type="submission" date="2025-08" db="UniProtKB">
        <authorList>
            <consortium name="RefSeq"/>
        </authorList>
    </citation>
    <scope>IDENTIFICATION</scope>
    <source>
        <tissue evidence="5">Leaf</tissue>
    </source>
</reference>
<evidence type="ECO:0000256" key="3">
    <source>
        <dbReference type="ARBA" id="ARBA00022604"/>
    </source>
</evidence>
<dbReference type="InterPro" id="IPR003676">
    <property type="entry name" value="SAUR_fam"/>
</dbReference>
<evidence type="ECO:0000256" key="2">
    <source>
        <dbReference type="ARBA" id="ARBA00022473"/>
    </source>
</evidence>